<sequence>MAYCGPTHYRPVAEWLFGSSGQVPPCAVQGGYDGGDTIYVARAHHNGDNIPGKLLPSHGCVYVSWGGEEHSHHSYEVLCNPQGSQLEWKYCGGGDVPSGAVQGGTTADGEPLYIGRHEHEGTMTVGKVQPSHQVLYIAYGGREHRYSEYEVLVCRSIAF</sequence>
<accession>A0A1W7RA66</accession>
<keyword evidence="1" id="KW-0808">Transferase</keyword>
<dbReference type="PANTHER" id="PTHR31649">
    <property type="entry name" value="AGAP009604-PA"/>
    <property type="match status" value="1"/>
</dbReference>
<protein>
    <submittedName>
        <fullName evidence="1">Methyltransferase-like protein</fullName>
    </submittedName>
</protein>
<reference evidence="1" key="1">
    <citation type="submission" date="2016-11" db="EMBL/GenBank/DDBJ databases">
        <title>Venom-gland transcriptomics and venom proteomics of the black-back scorpion (Hadrurus spadix) reveal detectability challenges and an unexplored realm of animal toxin diversity.</title>
        <authorList>
            <person name="Rokyta D.R."/>
            <person name="Ward M.J."/>
        </authorList>
    </citation>
    <scope>NUCLEOTIDE SEQUENCE</scope>
    <source>
        <tissue evidence="1">Venom gland</tissue>
    </source>
</reference>
<dbReference type="SMART" id="SM00696">
    <property type="entry name" value="DM9"/>
    <property type="match status" value="2"/>
</dbReference>
<dbReference type="EMBL" id="GFAH01000348">
    <property type="protein sequence ID" value="JAV48041.1"/>
    <property type="molecule type" value="Transcribed_RNA"/>
</dbReference>
<keyword evidence="1" id="KW-0489">Methyltransferase</keyword>
<dbReference type="InterPro" id="IPR006616">
    <property type="entry name" value="DM9_repeat"/>
</dbReference>
<organism evidence="1">
    <name type="scientific">Hadrurus spadix</name>
    <dbReference type="NCBI Taxonomy" id="141984"/>
    <lineage>
        <taxon>Eukaryota</taxon>
        <taxon>Metazoa</taxon>
        <taxon>Ecdysozoa</taxon>
        <taxon>Arthropoda</taxon>
        <taxon>Chelicerata</taxon>
        <taxon>Arachnida</taxon>
        <taxon>Scorpiones</taxon>
        <taxon>Iurida</taxon>
        <taxon>Iuroidea</taxon>
        <taxon>Hadrurus</taxon>
    </lineage>
</organism>
<dbReference type="Pfam" id="PF11901">
    <property type="entry name" value="DM9"/>
    <property type="match status" value="1"/>
</dbReference>
<proteinExistence type="predicted"/>
<dbReference type="PANTHER" id="PTHR31649:SF1">
    <property type="entry name" value="FARNESOIC ACID O-METHYL TRANSFERASE DOMAIN-CONTAINING PROTEIN"/>
    <property type="match status" value="1"/>
</dbReference>
<evidence type="ECO:0000313" key="1">
    <source>
        <dbReference type="EMBL" id="JAV48041.1"/>
    </source>
</evidence>
<dbReference type="AlphaFoldDB" id="A0A1W7RA66"/>
<dbReference type="GO" id="GO:0008168">
    <property type="term" value="F:methyltransferase activity"/>
    <property type="evidence" value="ECO:0007669"/>
    <property type="project" value="UniProtKB-KW"/>
</dbReference>
<dbReference type="GO" id="GO:0032259">
    <property type="term" value="P:methylation"/>
    <property type="evidence" value="ECO:0007669"/>
    <property type="project" value="UniProtKB-KW"/>
</dbReference>
<name>A0A1W7RA66_9SCOR</name>